<dbReference type="Proteomes" id="UP001597128">
    <property type="component" value="Unassembled WGS sequence"/>
</dbReference>
<protein>
    <recommendedName>
        <fullName evidence="4">DUF4136 domain-containing protein</fullName>
    </recommendedName>
</protein>
<evidence type="ECO:0000313" key="3">
    <source>
        <dbReference type="Proteomes" id="UP001597128"/>
    </source>
</evidence>
<feature type="chain" id="PRO_5045299976" description="DUF4136 domain-containing protein" evidence="1">
    <location>
        <begin position="26"/>
        <end position="147"/>
    </location>
</feature>
<feature type="signal peptide" evidence="1">
    <location>
        <begin position="1"/>
        <end position="25"/>
    </location>
</feature>
<name>A0ABW3F696_9PROT</name>
<dbReference type="PROSITE" id="PS51257">
    <property type="entry name" value="PROKAR_LIPOPROTEIN"/>
    <property type="match status" value="1"/>
</dbReference>
<keyword evidence="3" id="KW-1185">Reference proteome</keyword>
<evidence type="ECO:0000256" key="1">
    <source>
        <dbReference type="SAM" id="SignalP"/>
    </source>
</evidence>
<accession>A0ABW3F696</accession>
<proteinExistence type="predicted"/>
<comment type="caution">
    <text evidence="2">The sequence shown here is derived from an EMBL/GenBank/DDBJ whole genome shotgun (WGS) entry which is preliminary data.</text>
</comment>
<evidence type="ECO:0000313" key="2">
    <source>
        <dbReference type="EMBL" id="MFD0911982.1"/>
    </source>
</evidence>
<sequence length="147" mass="16247">MKITKKFLTTVFVTLSILVSGCSTMQDVVKVKQSGSEGTTRNYAVTEAQAWEIAKTVFRWEGADAIEEHRDQHYMLTSSGVNLVSWGAVMGAWVEPVKDDETKVTVVTKRRVTVNVATTLTETTFHKRFAQAVSIVKKGQPLPSEAP</sequence>
<keyword evidence="1" id="KW-0732">Signal</keyword>
<organism evidence="2 3">
    <name type="scientific">Methylophilus luteus</name>
    <dbReference type="NCBI Taxonomy" id="640108"/>
    <lineage>
        <taxon>Bacteria</taxon>
        <taxon>Pseudomonadati</taxon>
        <taxon>Pseudomonadota</taxon>
        <taxon>Betaproteobacteria</taxon>
        <taxon>Nitrosomonadales</taxon>
        <taxon>Methylophilaceae</taxon>
        <taxon>Methylophilus</taxon>
    </lineage>
</organism>
<evidence type="ECO:0008006" key="4">
    <source>
        <dbReference type="Google" id="ProtNLM"/>
    </source>
</evidence>
<gene>
    <name evidence="2" type="ORF">ACFQ1Z_00350</name>
</gene>
<dbReference type="RefSeq" id="WP_379054502.1">
    <property type="nucleotide sequence ID" value="NZ_JBHTKB010000001.1"/>
</dbReference>
<dbReference type="EMBL" id="JBHTKB010000001">
    <property type="protein sequence ID" value="MFD0911982.1"/>
    <property type="molecule type" value="Genomic_DNA"/>
</dbReference>
<reference evidence="3" key="1">
    <citation type="journal article" date="2019" name="Int. J. Syst. Evol. Microbiol.">
        <title>The Global Catalogue of Microorganisms (GCM) 10K type strain sequencing project: providing services to taxonomists for standard genome sequencing and annotation.</title>
        <authorList>
            <consortium name="The Broad Institute Genomics Platform"/>
            <consortium name="The Broad Institute Genome Sequencing Center for Infectious Disease"/>
            <person name="Wu L."/>
            <person name="Ma J."/>
        </authorList>
    </citation>
    <scope>NUCLEOTIDE SEQUENCE [LARGE SCALE GENOMIC DNA]</scope>
    <source>
        <strain evidence="3">CCUG 58412</strain>
    </source>
</reference>